<reference evidence="3" key="1">
    <citation type="journal article" date="2010" name="Genome Res.">
        <title>Population genomic sequencing of Coccidioides fungi reveals recent hybridization and transposon control.</title>
        <authorList>
            <person name="Neafsey D.E."/>
            <person name="Barker B.M."/>
            <person name="Sharpton T.J."/>
            <person name="Stajich J.E."/>
            <person name="Park D.J."/>
            <person name="Whiston E."/>
            <person name="Hung C.-Y."/>
            <person name="McMahan C."/>
            <person name="White J."/>
            <person name="Sykes S."/>
            <person name="Heiman D."/>
            <person name="Young S."/>
            <person name="Zeng Q."/>
            <person name="Abouelleil A."/>
            <person name="Aftuck L."/>
            <person name="Bessette D."/>
            <person name="Brown A."/>
            <person name="FitzGerald M."/>
            <person name="Lui A."/>
            <person name="Macdonald J.P."/>
            <person name="Priest M."/>
            <person name="Orbach M.J."/>
            <person name="Galgiani J.N."/>
            <person name="Kirkland T.N."/>
            <person name="Cole G.T."/>
            <person name="Birren B.W."/>
            <person name="Henn M.R."/>
            <person name="Taylor J.W."/>
            <person name="Rounsley S.D."/>
        </authorList>
    </citation>
    <scope>NUCLEOTIDE SEQUENCE [LARGE SCALE GENOMIC DNA]</scope>
    <source>
        <strain evidence="3">RMSCC 2394</strain>
    </source>
</reference>
<evidence type="ECO:0000313" key="3">
    <source>
        <dbReference type="Proteomes" id="UP000054565"/>
    </source>
</evidence>
<dbReference type="Proteomes" id="UP000054565">
    <property type="component" value="Unassembled WGS sequence"/>
</dbReference>
<dbReference type="STRING" id="404692.A0A0J7AXC1"/>
<dbReference type="AlphaFoldDB" id="A0A0J7AXC1"/>
<proteinExistence type="predicted"/>
<dbReference type="PANTHER" id="PTHR46411:SF3">
    <property type="entry name" value="AAA+ ATPASE DOMAIN-CONTAINING PROTEIN"/>
    <property type="match status" value="1"/>
</dbReference>
<protein>
    <recommendedName>
        <fullName evidence="1">DUF7025 domain-containing protein</fullName>
    </recommendedName>
</protein>
<name>A0A0J7AXC1_COCIT</name>
<dbReference type="Pfam" id="PF22942">
    <property type="entry name" value="DUF7025"/>
    <property type="match status" value="1"/>
</dbReference>
<accession>A0A0J7AXC1</accession>
<dbReference type="EMBL" id="DS028093">
    <property type="protein sequence ID" value="KMP02022.1"/>
    <property type="molecule type" value="Genomic_DNA"/>
</dbReference>
<dbReference type="PANTHER" id="PTHR46411">
    <property type="entry name" value="FAMILY ATPASE, PUTATIVE-RELATED"/>
    <property type="match status" value="1"/>
</dbReference>
<feature type="domain" description="DUF7025" evidence="1">
    <location>
        <begin position="82"/>
        <end position="162"/>
    </location>
</feature>
<evidence type="ECO:0000259" key="1">
    <source>
        <dbReference type="Pfam" id="PF22942"/>
    </source>
</evidence>
<gene>
    <name evidence="2" type="ORF">CIRG_02161</name>
</gene>
<sequence length="162" mass="18811">MPSSFGSELDVLKVVKFISLQENKSSLMLKQLELDLLYYFLPKLEIYRANTTGAPGQQNQVNFLFLLIKFILTTYQPTTEQLASQLASGQATWDILWAIFKPGSIIYTKYFGMKKPRCIVLNATEEKTRFNDVEYYSLNCSYINYDRKVLEKASMELKIKKF</sequence>
<evidence type="ECO:0000313" key="2">
    <source>
        <dbReference type="EMBL" id="KMP02022.1"/>
    </source>
</evidence>
<organism evidence="2 3">
    <name type="scientific">Coccidioides immitis RMSCC 2394</name>
    <dbReference type="NCBI Taxonomy" id="404692"/>
    <lineage>
        <taxon>Eukaryota</taxon>
        <taxon>Fungi</taxon>
        <taxon>Dikarya</taxon>
        <taxon>Ascomycota</taxon>
        <taxon>Pezizomycotina</taxon>
        <taxon>Eurotiomycetes</taxon>
        <taxon>Eurotiomycetidae</taxon>
        <taxon>Onygenales</taxon>
        <taxon>Onygenaceae</taxon>
        <taxon>Coccidioides</taxon>
    </lineage>
</organism>
<dbReference type="InterPro" id="IPR054289">
    <property type="entry name" value="DUF7025"/>
</dbReference>